<proteinExistence type="predicted"/>
<dbReference type="Pfam" id="PF05861">
    <property type="entry name" value="PhnI"/>
    <property type="match status" value="1"/>
</dbReference>
<protein>
    <submittedName>
        <fullName evidence="1">Uncharacterized protein</fullName>
    </submittedName>
</protein>
<dbReference type="AlphaFoldDB" id="A0A7K0GNY3"/>
<sequence>MYVPVKGGEQAIAASRIAVERSRRGDDTIPEIEINQIMAQMSLALDRIM</sequence>
<dbReference type="GO" id="GO:0019634">
    <property type="term" value="P:organic phosphonate metabolic process"/>
    <property type="evidence" value="ECO:0007669"/>
    <property type="project" value="InterPro"/>
</dbReference>
<feature type="non-terminal residue" evidence="1">
    <location>
        <position position="49"/>
    </location>
</feature>
<dbReference type="EMBL" id="WKLT01000053">
    <property type="protein sequence ID" value="MRY60600.1"/>
    <property type="molecule type" value="Genomic_DNA"/>
</dbReference>
<gene>
    <name evidence="1" type="ORF">GKD59_22445</name>
</gene>
<dbReference type="InterPro" id="IPR008773">
    <property type="entry name" value="PhnI"/>
</dbReference>
<evidence type="ECO:0000313" key="1">
    <source>
        <dbReference type="EMBL" id="MRY60600.1"/>
    </source>
</evidence>
<organism evidence="1 2">
    <name type="scientific">Parabacteroides distasonis</name>
    <dbReference type="NCBI Taxonomy" id="823"/>
    <lineage>
        <taxon>Bacteria</taxon>
        <taxon>Pseudomonadati</taxon>
        <taxon>Bacteroidota</taxon>
        <taxon>Bacteroidia</taxon>
        <taxon>Bacteroidales</taxon>
        <taxon>Tannerellaceae</taxon>
        <taxon>Parabacteroides</taxon>
    </lineage>
</organism>
<evidence type="ECO:0000313" key="2">
    <source>
        <dbReference type="Proteomes" id="UP000463337"/>
    </source>
</evidence>
<reference evidence="1 2" key="1">
    <citation type="journal article" date="2019" name="Nat. Med.">
        <title>A library of human gut bacterial isolates paired with longitudinal multiomics data enables mechanistic microbiome research.</title>
        <authorList>
            <person name="Poyet M."/>
            <person name="Groussin M."/>
            <person name="Gibbons S.M."/>
            <person name="Avila-Pacheco J."/>
            <person name="Jiang X."/>
            <person name="Kearney S.M."/>
            <person name="Perrotta A.R."/>
            <person name="Berdy B."/>
            <person name="Zhao S."/>
            <person name="Lieberman T.D."/>
            <person name="Swanson P.K."/>
            <person name="Smith M."/>
            <person name="Roesemann S."/>
            <person name="Alexander J.E."/>
            <person name="Rich S.A."/>
            <person name="Livny J."/>
            <person name="Vlamakis H."/>
            <person name="Clish C."/>
            <person name="Bullock K."/>
            <person name="Deik A."/>
            <person name="Scott J."/>
            <person name="Pierce K.A."/>
            <person name="Xavier R.J."/>
            <person name="Alm E.J."/>
        </authorList>
    </citation>
    <scope>NUCLEOTIDE SEQUENCE [LARGE SCALE GENOMIC DNA]</scope>
    <source>
        <strain evidence="1 2">BIOML-A41</strain>
    </source>
</reference>
<comment type="caution">
    <text evidence="1">The sequence shown here is derived from an EMBL/GenBank/DDBJ whole genome shotgun (WGS) entry which is preliminary data.</text>
</comment>
<name>A0A7K0GNY3_PARDI</name>
<dbReference type="Proteomes" id="UP000463337">
    <property type="component" value="Unassembled WGS sequence"/>
</dbReference>
<accession>A0A7K0GNY3</accession>